<dbReference type="Gene3D" id="1.10.533.10">
    <property type="entry name" value="Death Domain, Fas"/>
    <property type="match status" value="1"/>
</dbReference>
<dbReference type="GO" id="GO:0034976">
    <property type="term" value="P:response to endoplasmic reticulum stress"/>
    <property type="evidence" value="ECO:0007669"/>
    <property type="project" value="TreeGrafter"/>
</dbReference>
<dbReference type="CDD" id="cd03001">
    <property type="entry name" value="PDI_a_P5"/>
    <property type="match status" value="1"/>
</dbReference>
<dbReference type="InterPro" id="IPR000477">
    <property type="entry name" value="RT_dom"/>
</dbReference>
<evidence type="ECO:0000256" key="7">
    <source>
        <dbReference type="ARBA" id="ARBA00022824"/>
    </source>
</evidence>
<reference evidence="17" key="1">
    <citation type="submission" date="2022-01" db="EMBL/GenBank/DDBJ databases">
        <authorList>
            <person name="Braso-Vives M."/>
        </authorList>
    </citation>
    <scope>NUCLEOTIDE SEQUENCE</scope>
</reference>
<dbReference type="InterPro" id="IPR011029">
    <property type="entry name" value="DEATH-like_dom_sf"/>
</dbReference>
<dbReference type="PRINTS" id="PR00421">
    <property type="entry name" value="THIOREDOXIN"/>
</dbReference>
<dbReference type="GO" id="GO:0003756">
    <property type="term" value="F:protein disulfide isomerase activity"/>
    <property type="evidence" value="ECO:0007669"/>
    <property type="project" value="UniProtKB-EC"/>
</dbReference>
<proteinExistence type="inferred from homology"/>
<dbReference type="Pfam" id="PF00078">
    <property type="entry name" value="RVT_1"/>
    <property type="match status" value="1"/>
</dbReference>
<dbReference type="Pfam" id="PF14529">
    <property type="entry name" value="Exo_endo_phos_2"/>
    <property type="match status" value="1"/>
</dbReference>
<dbReference type="SUPFAM" id="SSF52833">
    <property type="entry name" value="Thioredoxin-like"/>
    <property type="match status" value="2"/>
</dbReference>
<dbReference type="PROSITE" id="PS00194">
    <property type="entry name" value="THIOREDOXIN_1"/>
    <property type="match status" value="2"/>
</dbReference>
<evidence type="ECO:0000256" key="6">
    <source>
        <dbReference type="ARBA" id="ARBA00022737"/>
    </source>
</evidence>
<evidence type="ECO:0000313" key="17">
    <source>
        <dbReference type="EMBL" id="CAH1247316.1"/>
    </source>
</evidence>
<comment type="similarity">
    <text evidence="3">Belongs to the protein disulfide isomerase family.</text>
</comment>
<feature type="region of interest" description="Disordered" evidence="13">
    <location>
        <begin position="102"/>
        <end position="151"/>
    </location>
</feature>
<gene>
    <name evidence="17" type="primary">PDIA6</name>
    <name evidence="17" type="ORF">BLAG_LOCUS9019</name>
</gene>
<feature type="repeat" description="NHL" evidence="11">
    <location>
        <begin position="713"/>
        <end position="740"/>
    </location>
</feature>
<feature type="compositionally biased region" description="Low complexity" evidence="13">
    <location>
        <begin position="109"/>
        <end position="125"/>
    </location>
</feature>
<dbReference type="InterPro" id="IPR001875">
    <property type="entry name" value="DED_dom"/>
</dbReference>
<dbReference type="PROSITE" id="PS50168">
    <property type="entry name" value="DED"/>
    <property type="match status" value="1"/>
</dbReference>
<evidence type="ECO:0000259" key="14">
    <source>
        <dbReference type="PROSITE" id="PS50168"/>
    </source>
</evidence>
<dbReference type="Proteomes" id="UP000838412">
    <property type="component" value="Chromosome 16"/>
</dbReference>
<dbReference type="InterPro" id="IPR036249">
    <property type="entry name" value="Thioredoxin-like_sf"/>
</dbReference>
<dbReference type="CDD" id="cd00045">
    <property type="entry name" value="DED"/>
    <property type="match status" value="1"/>
</dbReference>
<dbReference type="CDD" id="cd01650">
    <property type="entry name" value="RT_nLTR_like"/>
    <property type="match status" value="1"/>
</dbReference>
<accession>A0A8J9Z592</accession>
<keyword evidence="8" id="KW-1015">Disulfide bond</keyword>
<name>A0A8J9Z592_BRALA</name>
<dbReference type="Gene3D" id="3.40.30.10">
    <property type="entry name" value="Glutaredoxin"/>
    <property type="match status" value="3"/>
</dbReference>
<dbReference type="GO" id="GO:0015035">
    <property type="term" value="F:protein-disulfide reductase activity"/>
    <property type="evidence" value="ECO:0007669"/>
    <property type="project" value="TreeGrafter"/>
</dbReference>
<dbReference type="InterPro" id="IPR013766">
    <property type="entry name" value="Thioredoxin_domain"/>
</dbReference>
<feature type="domain" description="Thioredoxin" evidence="16">
    <location>
        <begin position="1610"/>
        <end position="1734"/>
    </location>
</feature>
<keyword evidence="6" id="KW-0677">Repeat</keyword>
<feature type="compositionally biased region" description="Gly residues" evidence="13">
    <location>
        <begin position="1742"/>
        <end position="1760"/>
    </location>
</feature>
<keyword evidence="10" id="KW-0676">Redox-active center</keyword>
<dbReference type="SUPFAM" id="SSF47986">
    <property type="entry name" value="DEATH domain"/>
    <property type="match status" value="1"/>
</dbReference>
<feature type="region of interest" description="Disordered" evidence="13">
    <location>
        <begin position="1740"/>
        <end position="1764"/>
    </location>
</feature>
<dbReference type="GO" id="GO:0042981">
    <property type="term" value="P:regulation of apoptotic process"/>
    <property type="evidence" value="ECO:0007669"/>
    <property type="project" value="InterPro"/>
</dbReference>
<keyword evidence="12" id="KW-0175">Coiled coil</keyword>
<dbReference type="PANTHER" id="PTHR45815:SF3">
    <property type="entry name" value="PROTEIN DISULFIDE-ISOMERASE A6"/>
    <property type="match status" value="1"/>
</dbReference>
<dbReference type="GO" id="GO:0005788">
    <property type="term" value="C:endoplasmic reticulum lumen"/>
    <property type="evidence" value="ECO:0007669"/>
    <property type="project" value="UniProtKB-SubCell"/>
</dbReference>
<dbReference type="InterPro" id="IPR049341">
    <property type="entry name" value="TRADD-like_N"/>
</dbReference>
<dbReference type="SUPFAM" id="SSF56672">
    <property type="entry name" value="DNA/RNA polymerases"/>
    <property type="match status" value="1"/>
</dbReference>
<evidence type="ECO:0000256" key="13">
    <source>
        <dbReference type="SAM" id="MobiDB-lite"/>
    </source>
</evidence>
<keyword evidence="5" id="KW-0732">Signal</keyword>
<evidence type="ECO:0000256" key="2">
    <source>
        <dbReference type="ARBA" id="ARBA00004319"/>
    </source>
</evidence>
<protein>
    <recommendedName>
        <fullName evidence="4">protein disulfide-isomerase</fullName>
        <ecNumber evidence="4">5.3.4.1</ecNumber>
    </recommendedName>
</protein>
<dbReference type="OrthoDB" id="10264505at2759"/>
<evidence type="ECO:0000256" key="9">
    <source>
        <dbReference type="ARBA" id="ARBA00023235"/>
    </source>
</evidence>
<feature type="coiled-coil region" evidence="12">
    <location>
        <begin position="474"/>
        <end position="501"/>
    </location>
</feature>
<dbReference type="InterPro" id="IPR017937">
    <property type="entry name" value="Thioredoxin_CS"/>
</dbReference>
<feature type="region of interest" description="Disordered" evidence="13">
    <location>
        <begin position="2147"/>
        <end position="2168"/>
    </location>
</feature>
<dbReference type="SUPFAM" id="SSF101898">
    <property type="entry name" value="NHL repeat"/>
    <property type="match status" value="1"/>
</dbReference>
<dbReference type="Gene3D" id="2.120.10.30">
    <property type="entry name" value="TolB, C-terminal domain"/>
    <property type="match status" value="1"/>
</dbReference>
<dbReference type="SMART" id="SM00031">
    <property type="entry name" value="DED"/>
    <property type="match status" value="1"/>
</dbReference>
<dbReference type="Pfam" id="PF01436">
    <property type="entry name" value="NHL"/>
    <property type="match status" value="2"/>
</dbReference>
<dbReference type="PROSITE" id="PS51125">
    <property type="entry name" value="NHL"/>
    <property type="match status" value="4"/>
</dbReference>
<feature type="domain" description="Reverse transcriptase" evidence="15">
    <location>
        <begin position="1225"/>
        <end position="1479"/>
    </location>
</feature>
<comment type="catalytic activity">
    <reaction evidence="1">
        <text>Catalyzes the rearrangement of -S-S- bonds in proteins.</text>
        <dbReference type="EC" id="5.3.4.1"/>
    </reaction>
</comment>
<feature type="region of interest" description="Disordered" evidence="13">
    <location>
        <begin position="399"/>
        <end position="444"/>
    </location>
</feature>
<comment type="subcellular location">
    <subcellularLocation>
        <location evidence="2">Endoplasmic reticulum lumen</location>
    </subcellularLocation>
</comment>
<dbReference type="SUPFAM" id="SSF56219">
    <property type="entry name" value="DNase I-like"/>
    <property type="match status" value="1"/>
</dbReference>
<feature type="domain" description="DED" evidence="14">
    <location>
        <begin position="19"/>
        <end position="97"/>
    </location>
</feature>
<sequence length="2168" mass="242047">MAGPVRESRVTAADRRHFDFMETLLRISNELTEEETANVKIFCMHLIPRGQLEQLRRAMDVFIKLLHLDKIDQENLEFIEEILERIGRQDLIRDILRRFRPPDREIPENPELQPENPEIQPENLESQPENPEPQPGTSREGANTEGNETSNIYTVVEGQVRMIQETLDRLKNRLATLCGIRRSQVKFRGYKKHKSILVHFSIPRENTAVLRHMADHSDPRLVYMGVTSLQIDAEVPIKVTQDQLLPHIKRQLPVDDIEVGCSTRRKHQRAPVSWTRLSALNLFSDALPLHLQAAASLEYQGFSYSLVRALVQKDQLREHQMRRAIQNLRNAEVDSNTLRQKAEVDSNTIMTLRSKLNITKNRLKEALETIAVLEENLQQAQEYAEKSARQLASHVKEYRGEKPPGFRERREGVLGTEEAEAGSNTLRQKAEVDSNTLRQKAEVDSNTLRQKAEVDSNTIMTLHSKLEITENMLTEEANTKVTVLEEKLQQAQEYAEKAAKQVASHVTEYRGEKPPGGWPLEYRGEKPPGRWPLEYRGEKPPGGWPQEYRGEKPPGGWPQEYRGEKPPGGWSAQVEKADTATQTDLAGIEGAEACTAGDLDQGVITFGGLGSEPGKFNYPRGVVVSPSNEILVADCHNRRVQGHSTEGVYLGHFPTVVPRLAWGKEMRPHGVCMDANGTLWVVGLGDTTDHVVQYRTDGTAMTQFDLQNNVKFRGIAVNMCTNHILVTDTDRGEVQVFRPDGSLVRTVRHPRGEMKFPEFVTVDGEGNILVSDWGTHSIYVYDESGEFLFQFGGWGTRGSDEGKLNRPNGICTDSSGHIIVANAGNKRVQIFTRHGEFVRTIRTGSAVQGLTVGPEGHLRAPRQSRAVLFQLEFRPGRTRQTPHFPPGKQRKLRTFRVENTLKTAWTLPQVQLANSKSIYIGAYYRPPKAGQDDFAALERSVLQMRANNNNAHIWLAGDFNLPDATWNPVANTIAPNPSSLTSKYISLANDCGLEQMVCEPTHTVGQTSNTLDLFLTTNSTLVERVKILPGLSDHDIPLIDVQVKPQTSNTKDRLIYLWRKANIDALQQDMVTYSREFADQAQHNTASENWELFKAAVSGAANKHVPRKRVRPQSSKPWITPQIRKAFRKRSELFSKARRSNSHEAWAKFKRCRKGVKQRVRKAHRDYVSNYLETNIEDNPKAFWSYVKSLRQDSTGASAIRHQGVLTSDPQEKADALGAQFESVFTREDKSTVPTLGESVVPTIPSLNISVEGVAKQLPSLNPSKSTGPDGIPPRLLKTHGFRKGLSCESQLVLTLQDLANNLDHNKQVDVAVLDFSKAFDTVPHERLLSKLEHYGISDLLQSWFRAFLTERTQRVVFDGGTSKAVRVTSGVPQGTVLGPLLFLLYINDLPSSVDSHVRLFADDCLIYRTISTPSDAQGLQSDLDALTDWQNRWLMSFNPSKCHILHITRKKHPILTQYSLSGEALTGVKSHPYLGVQLSDDLRWDTHINYATSKAGRVLGVIRRNLTHCPSRVKATCYKALVRPHLEYSATVWDPYTTKGIQAVEAVQRRAARVTLNDYRQTSSVTQMLNDLQWTLLSERRRNARWLVVALLAATAHALYSPSVVCWLVVALLAATAHALYSPSDDVIELTASNFQQKVINSGDVWLVEFYAPWCGHCKNLVPEWKKAATALKGVAKVGAVDMTAHQSVGGPYNVRGFPTIKVFGLSKDKPEDYNGARTAQAMVDSALQQVQKVVKARLSGKGGKSGGSGGSGGQGSGSKAGNKDDVVELTDANFESKVLNSGDLWLVEFFAPWCGHCKRLEPEWASAATELKGKVKLGALDATVHTVMASRYQVHTVTAIRYQVRQLSLSLALPVQVHTVTAARYQVHTVTATRYQVHTVTAIRYQVRQLSLSLALPVQVHTVTATRYQVHTATRYQVRQLSLTLPVQVHTVMASRYQVQGYPTIKVFKDREATDYQGGRTASDIVAFALDAHAENIPPPEVVEVTSAEVMKACAEKQLCVVSFLPHILDTGASGRNQYLKQLLAMGEKYKKKMWGWVWMGLDGFGWVWMGLDGFGWVWAEAGAQSGLEEALGIGGFGYPAMAAVNSRKMKYATLKGSFSESGINEFLRELSFGRGSTAPVKGAALPDAQTIDAWDGLDGQLPEEEEWDLSDVELDDLDDEPKDEL</sequence>
<dbReference type="InterPro" id="IPR011042">
    <property type="entry name" value="6-blade_b-propeller_TolB-like"/>
</dbReference>
<dbReference type="Pfam" id="PF20694">
    <property type="entry name" value="TRADD-like_N"/>
    <property type="match status" value="1"/>
</dbReference>
<feature type="domain" description="Thioredoxin" evidence="16">
    <location>
        <begin position="1760"/>
        <end position="1977"/>
    </location>
</feature>
<keyword evidence="7" id="KW-0256">Endoplasmic reticulum</keyword>
<evidence type="ECO:0000256" key="3">
    <source>
        <dbReference type="ARBA" id="ARBA00006347"/>
    </source>
</evidence>
<feature type="compositionally biased region" description="Polar residues" evidence="13">
    <location>
        <begin position="422"/>
        <end position="444"/>
    </location>
</feature>
<dbReference type="FunFam" id="2.120.10.30:FF:000096">
    <property type="entry name" value="Uncharacterized protein"/>
    <property type="match status" value="1"/>
</dbReference>
<feature type="compositionally biased region" description="Polar residues" evidence="13">
    <location>
        <begin position="135"/>
        <end position="151"/>
    </location>
</feature>
<evidence type="ECO:0000313" key="18">
    <source>
        <dbReference type="Proteomes" id="UP000838412"/>
    </source>
</evidence>
<evidence type="ECO:0000256" key="4">
    <source>
        <dbReference type="ARBA" id="ARBA00012723"/>
    </source>
</evidence>
<dbReference type="PROSITE" id="PS51352">
    <property type="entry name" value="THIOREDOXIN_2"/>
    <property type="match status" value="2"/>
</dbReference>
<dbReference type="PROSITE" id="PS50878">
    <property type="entry name" value="RT_POL"/>
    <property type="match status" value="1"/>
</dbReference>
<feature type="repeat" description="NHL" evidence="11">
    <location>
        <begin position="795"/>
        <end position="834"/>
    </location>
</feature>
<feature type="coiled-coil region" evidence="12">
    <location>
        <begin position="321"/>
        <end position="390"/>
    </location>
</feature>
<dbReference type="Gene3D" id="3.60.10.10">
    <property type="entry name" value="Endonuclease/exonuclease/phosphatase"/>
    <property type="match status" value="1"/>
</dbReference>
<evidence type="ECO:0000259" key="16">
    <source>
        <dbReference type="PROSITE" id="PS51352"/>
    </source>
</evidence>
<dbReference type="InterPro" id="IPR005135">
    <property type="entry name" value="Endo/exonuclease/phosphatase"/>
</dbReference>
<dbReference type="FunFam" id="3.40.30.10:FF:000050">
    <property type="entry name" value="protein disulfide-isomerase A6 isoform X1"/>
    <property type="match status" value="1"/>
</dbReference>
<feature type="repeat" description="NHL" evidence="11">
    <location>
        <begin position="603"/>
        <end position="646"/>
    </location>
</feature>
<dbReference type="InterPro" id="IPR001258">
    <property type="entry name" value="NHL_repeat"/>
</dbReference>
<keyword evidence="18" id="KW-1185">Reference proteome</keyword>
<dbReference type="CDD" id="cd02983">
    <property type="entry name" value="P5_C"/>
    <property type="match status" value="1"/>
</dbReference>
<organism evidence="17 18">
    <name type="scientific">Branchiostoma lanceolatum</name>
    <name type="common">Common lancelet</name>
    <name type="synonym">Amphioxus lanceolatum</name>
    <dbReference type="NCBI Taxonomy" id="7740"/>
    <lineage>
        <taxon>Eukaryota</taxon>
        <taxon>Metazoa</taxon>
        <taxon>Chordata</taxon>
        <taxon>Cephalochordata</taxon>
        <taxon>Leptocardii</taxon>
        <taxon>Amphioxiformes</taxon>
        <taxon>Branchiostomatidae</taxon>
        <taxon>Branchiostoma</taxon>
    </lineage>
</organism>
<evidence type="ECO:0000256" key="10">
    <source>
        <dbReference type="ARBA" id="ARBA00023284"/>
    </source>
</evidence>
<dbReference type="Pfam" id="PF00085">
    <property type="entry name" value="Thioredoxin"/>
    <property type="match status" value="2"/>
</dbReference>
<evidence type="ECO:0000256" key="1">
    <source>
        <dbReference type="ARBA" id="ARBA00001182"/>
    </source>
</evidence>
<evidence type="ECO:0000256" key="8">
    <source>
        <dbReference type="ARBA" id="ARBA00023157"/>
    </source>
</evidence>
<keyword evidence="9" id="KW-0413">Isomerase</keyword>
<evidence type="ECO:0000259" key="15">
    <source>
        <dbReference type="PROSITE" id="PS50878"/>
    </source>
</evidence>
<evidence type="ECO:0000256" key="12">
    <source>
        <dbReference type="SAM" id="Coils"/>
    </source>
</evidence>
<dbReference type="Pfam" id="PF01335">
    <property type="entry name" value="DED"/>
    <property type="match status" value="1"/>
</dbReference>
<dbReference type="InterPro" id="IPR036691">
    <property type="entry name" value="Endo/exonu/phosph_ase_sf"/>
</dbReference>
<dbReference type="EMBL" id="OV696701">
    <property type="protein sequence ID" value="CAH1247316.1"/>
    <property type="molecule type" value="Genomic_DNA"/>
</dbReference>
<dbReference type="InterPro" id="IPR043502">
    <property type="entry name" value="DNA/RNA_pol_sf"/>
</dbReference>
<evidence type="ECO:0000256" key="11">
    <source>
        <dbReference type="PROSITE-ProRule" id="PRU00504"/>
    </source>
</evidence>
<feature type="repeat" description="NHL" evidence="11">
    <location>
        <begin position="751"/>
        <end position="784"/>
    </location>
</feature>
<dbReference type="EC" id="5.3.4.1" evidence="4"/>
<evidence type="ECO:0000256" key="5">
    <source>
        <dbReference type="ARBA" id="ARBA00022729"/>
    </source>
</evidence>
<feature type="compositionally biased region" description="Basic and acidic residues" evidence="13">
    <location>
        <begin position="399"/>
        <end position="412"/>
    </location>
</feature>
<dbReference type="PANTHER" id="PTHR45815">
    <property type="entry name" value="PROTEIN DISULFIDE-ISOMERASE A6"/>
    <property type="match status" value="1"/>
</dbReference>